<dbReference type="Gene3D" id="1.10.287.130">
    <property type="match status" value="1"/>
</dbReference>
<dbReference type="SUPFAM" id="SSF55781">
    <property type="entry name" value="GAF domain-like"/>
    <property type="match status" value="1"/>
</dbReference>
<dbReference type="PANTHER" id="PTHR43547:SF2">
    <property type="entry name" value="HYBRID SIGNAL TRANSDUCTION HISTIDINE KINASE C"/>
    <property type="match status" value="1"/>
</dbReference>
<dbReference type="EC" id="2.7.13.3" evidence="2"/>
<dbReference type="SMART" id="SM00387">
    <property type="entry name" value="HATPase_c"/>
    <property type="match status" value="1"/>
</dbReference>
<evidence type="ECO:0000256" key="2">
    <source>
        <dbReference type="ARBA" id="ARBA00012438"/>
    </source>
</evidence>
<accession>A0A4R0MX83</accession>
<evidence type="ECO:0000256" key="5">
    <source>
        <dbReference type="ARBA" id="ARBA00022777"/>
    </source>
</evidence>
<dbReference type="GO" id="GO:0000155">
    <property type="term" value="F:phosphorelay sensor kinase activity"/>
    <property type="evidence" value="ECO:0007669"/>
    <property type="project" value="InterPro"/>
</dbReference>
<evidence type="ECO:0000256" key="1">
    <source>
        <dbReference type="ARBA" id="ARBA00000085"/>
    </source>
</evidence>
<dbReference type="InterPro" id="IPR003594">
    <property type="entry name" value="HATPase_dom"/>
</dbReference>
<sequence>MNNFQIPNSLIPDNDAERINKLHAYDILDTPEEDTFNKIAILAAQIFNTPIAQVTFVDEERVFFKSNISPLQATQIDRKDSFCSIAILNSNVTLFENMLNVPELADNPFVLMENGVRFYAGAPLKTPEGLQLGTVCVLDVEPKEVTAQQLQMLETLSSIAMDELELRLATRKAIRTQTDMMNRIVHDLKNPNTTISLSAELIKKKADDPKIVADFADRIKRAATSVLGSLNNLLDLSQSENASFRLNSQEIDVAGILETIKKNFELIASQKQQTVEISCNCSTVILADTIRLQEAFENLLSNALKYAYPNTTIFINVSTIDNQIIIEFKDQGQGLLEEDMSKLFTKFARLSAIPTGKEHSNGLGLSIVKMLVELHHGKVWAESDGKDKGASFFIALPVS</sequence>
<evidence type="ECO:0000313" key="8">
    <source>
        <dbReference type="Proteomes" id="UP000292884"/>
    </source>
</evidence>
<dbReference type="RefSeq" id="WP_131552829.1">
    <property type="nucleotide sequence ID" value="NZ_SJSK01000002.1"/>
</dbReference>
<organism evidence="7 8">
    <name type="scientific">Pedobacter frigiditerrae</name>
    <dbReference type="NCBI Taxonomy" id="2530452"/>
    <lineage>
        <taxon>Bacteria</taxon>
        <taxon>Pseudomonadati</taxon>
        <taxon>Bacteroidota</taxon>
        <taxon>Sphingobacteriia</taxon>
        <taxon>Sphingobacteriales</taxon>
        <taxon>Sphingobacteriaceae</taxon>
        <taxon>Pedobacter</taxon>
    </lineage>
</organism>
<dbReference type="OrthoDB" id="9811889at2"/>
<proteinExistence type="predicted"/>
<feature type="domain" description="Histidine kinase" evidence="6">
    <location>
        <begin position="183"/>
        <end position="399"/>
    </location>
</feature>
<dbReference type="PANTHER" id="PTHR43547">
    <property type="entry name" value="TWO-COMPONENT HISTIDINE KINASE"/>
    <property type="match status" value="1"/>
</dbReference>
<dbReference type="Pfam" id="PF00512">
    <property type="entry name" value="HisKA"/>
    <property type="match status" value="1"/>
</dbReference>
<dbReference type="AlphaFoldDB" id="A0A4R0MX83"/>
<evidence type="ECO:0000313" key="7">
    <source>
        <dbReference type="EMBL" id="TCC91889.1"/>
    </source>
</evidence>
<dbReference type="Pfam" id="PF01590">
    <property type="entry name" value="GAF"/>
    <property type="match status" value="1"/>
</dbReference>
<keyword evidence="5 7" id="KW-0418">Kinase</keyword>
<dbReference type="InterPro" id="IPR004358">
    <property type="entry name" value="Sig_transdc_His_kin-like_C"/>
</dbReference>
<keyword evidence="3" id="KW-0597">Phosphoprotein</keyword>
<evidence type="ECO:0000259" key="6">
    <source>
        <dbReference type="PROSITE" id="PS50109"/>
    </source>
</evidence>
<dbReference type="InterPro" id="IPR029016">
    <property type="entry name" value="GAF-like_dom_sf"/>
</dbReference>
<dbReference type="InterPro" id="IPR003018">
    <property type="entry name" value="GAF"/>
</dbReference>
<dbReference type="InterPro" id="IPR036097">
    <property type="entry name" value="HisK_dim/P_sf"/>
</dbReference>
<reference evidence="7 8" key="1">
    <citation type="submission" date="2019-02" db="EMBL/GenBank/DDBJ databases">
        <title>Pedobacter sp. RP-1-13 sp. nov., isolated from Arctic soil.</title>
        <authorList>
            <person name="Dahal R.H."/>
        </authorList>
    </citation>
    <scope>NUCLEOTIDE SEQUENCE [LARGE SCALE GENOMIC DNA]</scope>
    <source>
        <strain evidence="7 8">RP-1-13</strain>
    </source>
</reference>
<dbReference type="CDD" id="cd00082">
    <property type="entry name" value="HisKA"/>
    <property type="match status" value="1"/>
</dbReference>
<keyword evidence="4" id="KW-0808">Transferase</keyword>
<dbReference type="Proteomes" id="UP000292884">
    <property type="component" value="Unassembled WGS sequence"/>
</dbReference>
<dbReference type="PROSITE" id="PS50109">
    <property type="entry name" value="HIS_KIN"/>
    <property type="match status" value="1"/>
</dbReference>
<dbReference type="EMBL" id="SJSK01000002">
    <property type="protein sequence ID" value="TCC91889.1"/>
    <property type="molecule type" value="Genomic_DNA"/>
</dbReference>
<gene>
    <name evidence="7" type="ORF">EZ428_09065</name>
</gene>
<dbReference type="InterPro" id="IPR003661">
    <property type="entry name" value="HisK_dim/P_dom"/>
</dbReference>
<dbReference type="Gene3D" id="3.30.450.40">
    <property type="match status" value="1"/>
</dbReference>
<comment type="catalytic activity">
    <reaction evidence="1">
        <text>ATP + protein L-histidine = ADP + protein N-phospho-L-histidine.</text>
        <dbReference type="EC" id="2.7.13.3"/>
    </reaction>
</comment>
<dbReference type="InterPro" id="IPR005467">
    <property type="entry name" value="His_kinase_dom"/>
</dbReference>
<dbReference type="Pfam" id="PF02518">
    <property type="entry name" value="HATPase_c"/>
    <property type="match status" value="1"/>
</dbReference>
<evidence type="ECO:0000256" key="4">
    <source>
        <dbReference type="ARBA" id="ARBA00022679"/>
    </source>
</evidence>
<evidence type="ECO:0000256" key="3">
    <source>
        <dbReference type="ARBA" id="ARBA00022553"/>
    </source>
</evidence>
<dbReference type="PRINTS" id="PR00344">
    <property type="entry name" value="BCTRLSENSOR"/>
</dbReference>
<dbReference type="FunFam" id="3.30.565.10:FF:000006">
    <property type="entry name" value="Sensor histidine kinase WalK"/>
    <property type="match status" value="1"/>
</dbReference>
<dbReference type="InterPro" id="IPR036890">
    <property type="entry name" value="HATPase_C_sf"/>
</dbReference>
<dbReference type="SMART" id="SM00388">
    <property type="entry name" value="HisKA"/>
    <property type="match status" value="1"/>
</dbReference>
<comment type="caution">
    <text evidence="7">The sequence shown here is derived from an EMBL/GenBank/DDBJ whole genome shotgun (WGS) entry which is preliminary data.</text>
</comment>
<protein>
    <recommendedName>
        <fullName evidence="2">histidine kinase</fullName>
        <ecNumber evidence="2">2.7.13.3</ecNumber>
    </recommendedName>
</protein>
<dbReference type="Gene3D" id="3.30.565.10">
    <property type="entry name" value="Histidine kinase-like ATPase, C-terminal domain"/>
    <property type="match status" value="1"/>
</dbReference>
<name>A0A4R0MX83_9SPHI</name>
<dbReference type="SUPFAM" id="SSF55874">
    <property type="entry name" value="ATPase domain of HSP90 chaperone/DNA topoisomerase II/histidine kinase"/>
    <property type="match status" value="1"/>
</dbReference>
<dbReference type="SUPFAM" id="SSF47384">
    <property type="entry name" value="Homodimeric domain of signal transducing histidine kinase"/>
    <property type="match status" value="1"/>
</dbReference>
<keyword evidence="8" id="KW-1185">Reference proteome</keyword>